<dbReference type="EMBL" id="JWJG01000028">
    <property type="protein sequence ID" value="KIF83542.1"/>
    <property type="molecule type" value="Genomic_DNA"/>
</dbReference>
<dbReference type="OrthoDB" id="8757728at2"/>
<evidence type="ECO:0000313" key="2">
    <source>
        <dbReference type="EMBL" id="KIF83542.1"/>
    </source>
</evidence>
<dbReference type="PANTHER" id="PTHR38463:SF1">
    <property type="entry name" value="STRESS RESPONSE PROTEIN YSNF"/>
    <property type="match status" value="1"/>
</dbReference>
<evidence type="ECO:0000259" key="1">
    <source>
        <dbReference type="Pfam" id="PF09557"/>
    </source>
</evidence>
<name>A0A0C1YS51_9BURK</name>
<comment type="caution">
    <text evidence="2">The sequence shown here is derived from an EMBL/GenBank/DDBJ whole genome shotgun (WGS) entry which is preliminary data.</text>
</comment>
<dbReference type="InterPro" id="IPR019060">
    <property type="entry name" value="DUF2382"/>
</dbReference>
<dbReference type="InterPro" id="IPR052967">
    <property type="entry name" value="Stress_Response_Assoc"/>
</dbReference>
<dbReference type="STRING" id="709839.TSA66_06610"/>
<dbReference type="Proteomes" id="UP000031572">
    <property type="component" value="Unassembled WGS sequence"/>
</dbReference>
<accession>A0A0C1YS51</accession>
<keyword evidence="3" id="KW-1185">Reference proteome</keyword>
<proteinExistence type="predicted"/>
<feature type="domain" description="DUF2382" evidence="1">
    <location>
        <begin position="5"/>
        <end position="116"/>
    </location>
</feature>
<sequence length="128" mass="14767">MSFPVMEEQMQVAKRTVDTGRGIRLHKTVAEREQVLDELLRRDELVVEHVPVGRVVPDAAVPQARYEGDTLVVPVLEEVLTVQKQLVLKEEVRITRRQHQVREPHSVMLRSEQVAVERFDEGQDRAPQ</sequence>
<dbReference type="PANTHER" id="PTHR38463">
    <property type="entry name" value="STRESS RESPONSE PROTEIN YSNF"/>
    <property type="match status" value="1"/>
</dbReference>
<dbReference type="AlphaFoldDB" id="A0A0C1YS51"/>
<evidence type="ECO:0000313" key="3">
    <source>
        <dbReference type="Proteomes" id="UP000031572"/>
    </source>
</evidence>
<reference evidence="2 3" key="1">
    <citation type="submission" date="2014-12" db="EMBL/GenBank/DDBJ databases">
        <title>Denitrispirillum autotrophicum gen. nov., sp. nov., Denitrifying, Facultatively Autotrophic Bacteria Isolated from Rice Paddy Soil.</title>
        <authorList>
            <person name="Ishii S."/>
            <person name="Ashida N."/>
            <person name="Ohno H."/>
            <person name="Otsuka S."/>
            <person name="Yokota A."/>
            <person name="Senoo K."/>
        </authorList>
    </citation>
    <scope>NUCLEOTIDE SEQUENCE [LARGE SCALE GENOMIC DNA]</scope>
    <source>
        <strain evidence="2 3">TSA66</strain>
    </source>
</reference>
<protein>
    <recommendedName>
        <fullName evidence="1">DUF2382 domain-containing protein</fullName>
    </recommendedName>
</protein>
<gene>
    <name evidence="2" type="ORF">TSA66_06610</name>
</gene>
<organism evidence="2 3">
    <name type="scientific">Noviherbaspirillum autotrophicum</name>
    <dbReference type="NCBI Taxonomy" id="709839"/>
    <lineage>
        <taxon>Bacteria</taxon>
        <taxon>Pseudomonadati</taxon>
        <taxon>Pseudomonadota</taxon>
        <taxon>Betaproteobacteria</taxon>
        <taxon>Burkholderiales</taxon>
        <taxon>Oxalobacteraceae</taxon>
        <taxon>Noviherbaspirillum</taxon>
    </lineage>
</organism>
<dbReference type="Pfam" id="PF09557">
    <property type="entry name" value="DUF2382"/>
    <property type="match status" value="1"/>
</dbReference>